<evidence type="ECO:0000313" key="1">
    <source>
        <dbReference type="EMBL" id="KAI4814007.1"/>
    </source>
</evidence>
<dbReference type="EMBL" id="CM043798">
    <property type="protein sequence ID" value="KAI4814007.1"/>
    <property type="molecule type" value="Genomic_DNA"/>
</dbReference>
<keyword evidence="2" id="KW-1185">Reference proteome</keyword>
<protein>
    <submittedName>
        <fullName evidence="1">Uncharacterized protein</fullName>
    </submittedName>
</protein>
<gene>
    <name evidence="1" type="ORF">KUCAC02_003225</name>
</gene>
<feature type="non-terminal residue" evidence="1">
    <location>
        <position position="1"/>
    </location>
</feature>
<feature type="non-terminal residue" evidence="1">
    <location>
        <position position="64"/>
    </location>
</feature>
<name>A0ACB9WKM3_CHAAC</name>
<dbReference type="Proteomes" id="UP001057452">
    <property type="component" value="Chromosome 14"/>
</dbReference>
<organism evidence="1 2">
    <name type="scientific">Chaenocephalus aceratus</name>
    <name type="common">Blackfin icefish</name>
    <name type="synonym">Chaenichthys aceratus</name>
    <dbReference type="NCBI Taxonomy" id="36190"/>
    <lineage>
        <taxon>Eukaryota</taxon>
        <taxon>Metazoa</taxon>
        <taxon>Chordata</taxon>
        <taxon>Craniata</taxon>
        <taxon>Vertebrata</taxon>
        <taxon>Euteleostomi</taxon>
        <taxon>Actinopterygii</taxon>
        <taxon>Neopterygii</taxon>
        <taxon>Teleostei</taxon>
        <taxon>Neoteleostei</taxon>
        <taxon>Acanthomorphata</taxon>
        <taxon>Eupercaria</taxon>
        <taxon>Perciformes</taxon>
        <taxon>Notothenioidei</taxon>
        <taxon>Channichthyidae</taxon>
        <taxon>Chaenocephalus</taxon>
    </lineage>
</organism>
<accession>A0ACB9WKM3</accession>
<reference evidence="1" key="1">
    <citation type="submission" date="2022-05" db="EMBL/GenBank/DDBJ databases">
        <title>Chromosome-level genome of Chaenocephalus aceratus.</title>
        <authorList>
            <person name="Park H."/>
        </authorList>
    </citation>
    <scope>NUCLEOTIDE SEQUENCE</scope>
    <source>
        <strain evidence="1">KU_202001</strain>
    </source>
</reference>
<evidence type="ECO:0000313" key="2">
    <source>
        <dbReference type="Proteomes" id="UP001057452"/>
    </source>
</evidence>
<comment type="caution">
    <text evidence="1">The sequence shown here is derived from an EMBL/GenBank/DDBJ whole genome shotgun (WGS) entry which is preliminary data.</text>
</comment>
<sequence length="64" mass="7190">VPKRKLESIRSQLDSTQQQPSHCEEQCEAFVTTGGSPRHGAAVICREQEVRNEHQHIAAPWPLS</sequence>
<proteinExistence type="predicted"/>